<sequence>MFLLIPLIFGRRLIRWAKKMPKGAYLLIALLPLITLFPIPPPAFKNVEKAKQEQRKPKKQNDDPFLKNIKKH</sequence>
<protein>
    <submittedName>
        <fullName evidence="2">Uncharacterized protein</fullName>
    </submittedName>
</protein>
<evidence type="ECO:0000313" key="3">
    <source>
        <dbReference type="Proteomes" id="UP000664904"/>
    </source>
</evidence>
<proteinExistence type="predicted"/>
<keyword evidence="2" id="KW-0614">Plasmid</keyword>
<dbReference type="AlphaFoldDB" id="A0A975DL97"/>
<dbReference type="KEGG" id="pxi:J5O05_20710"/>
<name>A0A975DL97_9GAMM</name>
<geneLocation type="plasmid" evidence="2 3">
    <name>unnamed5</name>
</geneLocation>
<keyword evidence="3" id="KW-1185">Reference proteome</keyword>
<dbReference type="Proteomes" id="UP000664904">
    <property type="component" value="Plasmid unnamed5"/>
</dbReference>
<evidence type="ECO:0000313" key="2">
    <source>
        <dbReference type="EMBL" id="QTH73709.1"/>
    </source>
</evidence>
<feature type="region of interest" description="Disordered" evidence="1">
    <location>
        <begin position="47"/>
        <end position="72"/>
    </location>
</feature>
<accession>A0A975DL97</accession>
<reference evidence="2" key="1">
    <citation type="submission" date="2021-03" db="EMBL/GenBank/DDBJ databases">
        <title>Complete Genome of Pseudoalteromonas xiamenensis STKMTI.2, a new potential marine bacterium producing anti-Vibrio compounds.</title>
        <authorList>
            <person name="Handayani D.P."/>
            <person name="Isnansetyo A."/>
            <person name="Istiqomah I."/>
            <person name="Jumina J."/>
        </authorList>
    </citation>
    <scope>NUCLEOTIDE SEQUENCE</scope>
    <source>
        <strain evidence="2">STKMTI.2</strain>
        <plasmid evidence="2">unnamed5</plasmid>
    </source>
</reference>
<dbReference type="EMBL" id="CP072135">
    <property type="protein sequence ID" value="QTH73709.1"/>
    <property type="molecule type" value="Genomic_DNA"/>
</dbReference>
<gene>
    <name evidence="2" type="ORF">J5O05_20710</name>
</gene>
<organism evidence="2 3">
    <name type="scientific">Pseudoalteromonas xiamenensis</name>
    <dbReference type="NCBI Taxonomy" id="882626"/>
    <lineage>
        <taxon>Bacteria</taxon>
        <taxon>Pseudomonadati</taxon>
        <taxon>Pseudomonadota</taxon>
        <taxon>Gammaproteobacteria</taxon>
        <taxon>Alteromonadales</taxon>
        <taxon>Pseudoalteromonadaceae</taxon>
        <taxon>Pseudoalteromonas</taxon>
    </lineage>
</organism>
<feature type="compositionally biased region" description="Basic and acidic residues" evidence="1">
    <location>
        <begin position="47"/>
        <end position="65"/>
    </location>
</feature>
<evidence type="ECO:0000256" key="1">
    <source>
        <dbReference type="SAM" id="MobiDB-lite"/>
    </source>
</evidence>